<organism evidence="3 4">
    <name type="scientific">Gimesia maris</name>
    <dbReference type="NCBI Taxonomy" id="122"/>
    <lineage>
        <taxon>Bacteria</taxon>
        <taxon>Pseudomonadati</taxon>
        <taxon>Planctomycetota</taxon>
        <taxon>Planctomycetia</taxon>
        <taxon>Planctomycetales</taxon>
        <taxon>Planctomycetaceae</taxon>
        <taxon>Gimesia</taxon>
    </lineage>
</organism>
<dbReference type="PANTHER" id="PTHR43767:SF1">
    <property type="entry name" value="NONRIBOSOMAL PEPTIDE SYNTHASE PES1 (EUROFUNG)-RELATED"/>
    <property type="match status" value="1"/>
</dbReference>
<keyword evidence="1" id="KW-1133">Transmembrane helix</keyword>
<evidence type="ECO:0000259" key="2">
    <source>
        <dbReference type="Pfam" id="PF00501"/>
    </source>
</evidence>
<proteinExistence type="predicted"/>
<dbReference type="Gene3D" id="3.40.50.12780">
    <property type="entry name" value="N-terminal domain of ligase-like"/>
    <property type="match status" value="1"/>
</dbReference>
<comment type="caution">
    <text evidence="3">The sequence shown here is derived from an EMBL/GenBank/DDBJ whole genome shotgun (WGS) entry which is preliminary data.</text>
</comment>
<dbReference type="NCBIfam" id="NF006754">
    <property type="entry name" value="PRK09274.1"/>
    <property type="match status" value="1"/>
</dbReference>
<keyword evidence="1" id="KW-0472">Membrane</keyword>
<evidence type="ECO:0000256" key="1">
    <source>
        <dbReference type="SAM" id="Phobius"/>
    </source>
</evidence>
<dbReference type="InterPro" id="IPR050237">
    <property type="entry name" value="ATP-dep_AMP-bd_enzyme"/>
</dbReference>
<dbReference type="SUPFAM" id="SSF56801">
    <property type="entry name" value="Acetyl-CoA synthetase-like"/>
    <property type="match status" value="1"/>
</dbReference>
<dbReference type="InterPro" id="IPR020845">
    <property type="entry name" value="AMP-binding_CS"/>
</dbReference>
<gene>
    <name evidence="3" type="ORF">DIT97_10805</name>
</gene>
<dbReference type="PANTHER" id="PTHR43767">
    <property type="entry name" value="LONG-CHAIN-FATTY-ACID--COA LIGASE"/>
    <property type="match status" value="1"/>
</dbReference>
<name>A0A3D3R605_9PLAN</name>
<dbReference type="InterPro" id="IPR042099">
    <property type="entry name" value="ANL_N_sf"/>
</dbReference>
<dbReference type="CDD" id="cd05910">
    <property type="entry name" value="FACL_like_1"/>
    <property type="match status" value="1"/>
</dbReference>
<dbReference type="AlphaFoldDB" id="A0A3D3R605"/>
<keyword evidence="1" id="KW-0812">Transmembrane</keyword>
<sequence length="554" mass="61691">MSDSQRNIADRLKQSAQAWPFQKAVVFPAGQDKQGRYTYSSLTFQQLDQESDRLARGLIQLGVQPGTRMALMVRPSLEFIALTFALFKAGAVIILIDPGMGRKNIMRCLAEVEPEGFVAIPLAQLIRKLKQRSFPKAHLNVTVGKPVLTSGNDYEWLLGGEWEPFEMVQRSVTDPAAVIFTSGSTGPPKGVAYEHGMFWSQVDLLRDYYQIQPGEVDLPGFPLFALFNSAMGVTTVVPDMDPTKPAQVDPEKIIRQINDQGVTQAFGSPAMWNRIGRYCEQHQIQLPSLKRVLSAGAPVPVHVIQRMRQTFTNSETDINTPYGATESLPVASICGRDVLEKTSEQTQSGAGTCVGTPFPGVQVRIIQIHNEPIGSIEHAVELPAGEIGEIIVQGPMATREYFQRPEATQLAKIPDGDRFWHRMGDVGYRDAEGKLWFCGRKAHMLETSLGAMFTICCEAIFNQHPRVYRSALVGVGSKPNQKPVIIVEPEQGDFPENQADRDRFTQELLELGKANALTESIETILFHRSLPVDIRHNVKIFREKLTPWAEKQVK</sequence>
<accession>A0A3D3R605</accession>
<feature type="domain" description="AMP-dependent synthetase/ligase" evidence="2">
    <location>
        <begin position="13"/>
        <end position="402"/>
    </location>
</feature>
<dbReference type="InterPro" id="IPR000873">
    <property type="entry name" value="AMP-dep_synth/lig_dom"/>
</dbReference>
<dbReference type="Pfam" id="PF00501">
    <property type="entry name" value="AMP-binding"/>
    <property type="match status" value="1"/>
</dbReference>
<evidence type="ECO:0000313" key="4">
    <source>
        <dbReference type="Proteomes" id="UP000263642"/>
    </source>
</evidence>
<reference evidence="3 4" key="1">
    <citation type="journal article" date="2018" name="Nat. Biotechnol.">
        <title>A standardized bacterial taxonomy based on genome phylogeny substantially revises the tree of life.</title>
        <authorList>
            <person name="Parks D.H."/>
            <person name="Chuvochina M."/>
            <person name="Waite D.W."/>
            <person name="Rinke C."/>
            <person name="Skarshewski A."/>
            <person name="Chaumeil P.A."/>
            <person name="Hugenholtz P."/>
        </authorList>
    </citation>
    <scope>NUCLEOTIDE SEQUENCE [LARGE SCALE GENOMIC DNA]</scope>
    <source>
        <strain evidence="3">UBA9375</strain>
    </source>
</reference>
<dbReference type="PROSITE" id="PS00455">
    <property type="entry name" value="AMP_BINDING"/>
    <property type="match status" value="1"/>
</dbReference>
<dbReference type="Proteomes" id="UP000263642">
    <property type="component" value="Unassembled WGS sequence"/>
</dbReference>
<dbReference type="EMBL" id="DQAY01000059">
    <property type="protein sequence ID" value="HCO23512.1"/>
    <property type="molecule type" value="Genomic_DNA"/>
</dbReference>
<feature type="transmembrane region" description="Helical" evidence="1">
    <location>
        <begin position="77"/>
        <end position="96"/>
    </location>
</feature>
<evidence type="ECO:0000313" key="3">
    <source>
        <dbReference type="EMBL" id="HCO23512.1"/>
    </source>
</evidence>
<protein>
    <submittedName>
        <fullName evidence="3">Peptide synthase</fullName>
    </submittedName>
</protein>